<evidence type="ECO:0000313" key="4">
    <source>
        <dbReference type="EMBL" id="RSH87812.1"/>
    </source>
</evidence>
<feature type="compositionally biased region" description="Basic and acidic residues" evidence="1">
    <location>
        <begin position="171"/>
        <end position="183"/>
    </location>
</feature>
<feature type="transmembrane region" description="Helical" evidence="2">
    <location>
        <begin position="46"/>
        <end position="71"/>
    </location>
</feature>
<feature type="compositionally biased region" description="Gly residues" evidence="1">
    <location>
        <begin position="136"/>
        <end position="147"/>
    </location>
</feature>
<protein>
    <submittedName>
        <fullName evidence="4">Uncharacterized protein</fullName>
    </submittedName>
</protein>
<keyword evidence="2" id="KW-1133">Transmembrane helix</keyword>
<comment type="caution">
    <text evidence="4">The sequence shown here is derived from an EMBL/GenBank/DDBJ whole genome shotgun (WGS) entry which is preliminary data.</text>
</comment>
<feature type="chain" id="PRO_5019235022" evidence="3">
    <location>
        <begin position="31"/>
        <end position="210"/>
    </location>
</feature>
<feature type="signal peptide" evidence="3">
    <location>
        <begin position="1"/>
        <end position="30"/>
    </location>
</feature>
<keyword evidence="2" id="KW-0812">Transmembrane</keyword>
<evidence type="ECO:0000313" key="5">
    <source>
        <dbReference type="Proteomes" id="UP000279236"/>
    </source>
</evidence>
<evidence type="ECO:0000256" key="3">
    <source>
        <dbReference type="SAM" id="SignalP"/>
    </source>
</evidence>
<dbReference type="AlphaFoldDB" id="A0A427Y9M8"/>
<evidence type="ECO:0000256" key="1">
    <source>
        <dbReference type="SAM" id="MobiDB-lite"/>
    </source>
</evidence>
<gene>
    <name evidence="4" type="ORF">EHS24_000329</name>
</gene>
<proteinExistence type="predicted"/>
<dbReference type="RefSeq" id="XP_028480020.1">
    <property type="nucleotide sequence ID" value="XM_028616163.1"/>
</dbReference>
<dbReference type="GeneID" id="39584872"/>
<dbReference type="Proteomes" id="UP000279236">
    <property type="component" value="Unassembled WGS sequence"/>
</dbReference>
<keyword evidence="2" id="KW-0472">Membrane</keyword>
<organism evidence="4 5">
    <name type="scientific">Apiotrichum porosum</name>
    <dbReference type="NCBI Taxonomy" id="105984"/>
    <lineage>
        <taxon>Eukaryota</taxon>
        <taxon>Fungi</taxon>
        <taxon>Dikarya</taxon>
        <taxon>Basidiomycota</taxon>
        <taxon>Agaricomycotina</taxon>
        <taxon>Tremellomycetes</taxon>
        <taxon>Trichosporonales</taxon>
        <taxon>Trichosporonaceae</taxon>
        <taxon>Apiotrichum</taxon>
    </lineage>
</organism>
<keyword evidence="3" id="KW-0732">Signal</keyword>
<sequence>MPMPPRQTRRSAMRLPLPLALLVIATPACAQSLDKWVEPKVYSPGLIAGIVIASLAALGVAIALMFGFIWCNRRRHNMLHPNRLIQALSRNSNKHDTGSSSGDSSLVEKGKGGMPTMASTAPIVVNYPVEPEKAHGGGPRGATGGLWGENLHSSGSSGQFLMPPPINYGGRRTETRVKPERPTSYDGRATYAGRGKSQNWVADDDAMLYN</sequence>
<evidence type="ECO:0000256" key="2">
    <source>
        <dbReference type="SAM" id="Phobius"/>
    </source>
</evidence>
<keyword evidence="5" id="KW-1185">Reference proteome</keyword>
<accession>A0A427Y9M8</accession>
<reference evidence="4 5" key="1">
    <citation type="submission" date="2018-11" db="EMBL/GenBank/DDBJ databases">
        <title>Genome sequence of Apiotrichum porosum DSM 27194.</title>
        <authorList>
            <person name="Aliyu H."/>
            <person name="Gorte O."/>
            <person name="Ochsenreither K."/>
        </authorList>
    </citation>
    <scope>NUCLEOTIDE SEQUENCE [LARGE SCALE GENOMIC DNA]</scope>
    <source>
        <strain evidence="4 5">DSM 27194</strain>
    </source>
</reference>
<dbReference type="EMBL" id="RSCE01000001">
    <property type="protein sequence ID" value="RSH87812.1"/>
    <property type="molecule type" value="Genomic_DNA"/>
</dbReference>
<feature type="region of interest" description="Disordered" evidence="1">
    <location>
        <begin position="90"/>
        <end position="113"/>
    </location>
</feature>
<feature type="region of interest" description="Disordered" evidence="1">
    <location>
        <begin position="132"/>
        <end position="184"/>
    </location>
</feature>
<name>A0A427Y9M8_9TREE</name>